<reference evidence="2" key="2">
    <citation type="submission" date="2021-12" db="EMBL/GenBank/DDBJ databases">
        <title>Resequencing data analysis of finger millet.</title>
        <authorList>
            <person name="Hatakeyama M."/>
            <person name="Aluri S."/>
            <person name="Balachadran M.T."/>
            <person name="Sivarajan S.R."/>
            <person name="Poveda L."/>
            <person name="Shimizu-Inatsugi R."/>
            <person name="Schlapbach R."/>
            <person name="Sreeman S.M."/>
            <person name="Shimizu K.K."/>
        </authorList>
    </citation>
    <scope>NUCLEOTIDE SEQUENCE</scope>
</reference>
<organism evidence="2 3">
    <name type="scientific">Eleusine coracana subsp. coracana</name>
    <dbReference type="NCBI Taxonomy" id="191504"/>
    <lineage>
        <taxon>Eukaryota</taxon>
        <taxon>Viridiplantae</taxon>
        <taxon>Streptophyta</taxon>
        <taxon>Embryophyta</taxon>
        <taxon>Tracheophyta</taxon>
        <taxon>Spermatophyta</taxon>
        <taxon>Magnoliopsida</taxon>
        <taxon>Liliopsida</taxon>
        <taxon>Poales</taxon>
        <taxon>Poaceae</taxon>
        <taxon>PACMAD clade</taxon>
        <taxon>Chloridoideae</taxon>
        <taxon>Cynodonteae</taxon>
        <taxon>Eleusininae</taxon>
        <taxon>Eleusine</taxon>
    </lineage>
</organism>
<comment type="caution">
    <text evidence="2">The sequence shown here is derived from an EMBL/GenBank/DDBJ whole genome shotgun (WGS) entry which is preliminary data.</text>
</comment>
<dbReference type="Gene3D" id="3.30.70.330">
    <property type="match status" value="1"/>
</dbReference>
<dbReference type="GO" id="GO:0003676">
    <property type="term" value="F:nucleic acid binding"/>
    <property type="evidence" value="ECO:0007669"/>
    <property type="project" value="InterPro"/>
</dbReference>
<feature type="compositionally biased region" description="Basic and acidic residues" evidence="1">
    <location>
        <begin position="106"/>
        <end position="115"/>
    </location>
</feature>
<reference evidence="2" key="1">
    <citation type="journal article" date="2018" name="DNA Res.">
        <title>Multiple hybrid de novo genome assembly of finger millet, an orphan allotetraploid crop.</title>
        <authorList>
            <person name="Hatakeyama M."/>
            <person name="Aluri S."/>
            <person name="Balachadran M.T."/>
            <person name="Sivarajan S.R."/>
            <person name="Patrignani A."/>
            <person name="Gruter S."/>
            <person name="Poveda L."/>
            <person name="Shimizu-Inatsugi R."/>
            <person name="Baeten J."/>
            <person name="Francoijs K.J."/>
            <person name="Nataraja K.N."/>
            <person name="Reddy Y.A.N."/>
            <person name="Phadnis S."/>
            <person name="Ravikumar R.L."/>
            <person name="Schlapbach R."/>
            <person name="Sreeman S.M."/>
            <person name="Shimizu K.K."/>
        </authorList>
    </citation>
    <scope>NUCLEOTIDE SEQUENCE</scope>
</reference>
<evidence type="ECO:0000256" key="1">
    <source>
        <dbReference type="SAM" id="MobiDB-lite"/>
    </source>
</evidence>
<dbReference type="SUPFAM" id="SSF54928">
    <property type="entry name" value="RNA-binding domain, RBD"/>
    <property type="match status" value="1"/>
</dbReference>
<feature type="region of interest" description="Disordered" evidence="1">
    <location>
        <begin position="65"/>
        <end position="115"/>
    </location>
</feature>
<gene>
    <name evidence="2" type="primary">ga29275</name>
    <name evidence="2" type="ORF">PR202_ga29275</name>
</gene>
<dbReference type="EMBL" id="BQKI01000018">
    <property type="protein sequence ID" value="GJN11108.1"/>
    <property type="molecule type" value="Genomic_DNA"/>
</dbReference>
<feature type="compositionally biased region" description="Basic and acidic residues" evidence="1">
    <location>
        <begin position="65"/>
        <end position="91"/>
    </location>
</feature>
<name>A0AAV5DLF9_ELECO</name>
<dbReference type="InterPro" id="IPR012677">
    <property type="entry name" value="Nucleotide-bd_a/b_plait_sf"/>
</dbReference>
<proteinExistence type="predicted"/>
<sequence length="197" mass="22089">MPSEAGFSVDMEANGILRDRGTLRLLITNAVGVCNLRKAEDATQGGTRLTRGRPDLRTPTAQLRDAMEFDDGTRGSKSSCAKDDGYIDRNHHLSSGDSQDSDCCYSEERKSGDRESVMEQINPSLSEQHCDDQKHGREVDVRNLGFVYLRFNSKRASRSAQEAFHNSVFEGRVITSTFMSNSLYDTMFPDYWTELLG</sequence>
<keyword evidence="3" id="KW-1185">Reference proteome</keyword>
<evidence type="ECO:0000313" key="3">
    <source>
        <dbReference type="Proteomes" id="UP001054889"/>
    </source>
</evidence>
<dbReference type="Proteomes" id="UP001054889">
    <property type="component" value="Unassembled WGS sequence"/>
</dbReference>
<dbReference type="AlphaFoldDB" id="A0AAV5DLF9"/>
<evidence type="ECO:0000313" key="2">
    <source>
        <dbReference type="EMBL" id="GJN11108.1"/>
    </source>
</evidence>
<dbReference type="InterPro" id="IPR035979">
    <property type="entry name" value="RBD_domain_sf"/>
</dbReference>
<protein>
    <submittedName>
        <fullName evidence="2">Uncharacterized protein</fullName>
    </submittedName>
</protein>
<accession>A0AAV5DLF9</accession>